<gene>
    <name evidence="1" type="ORF">QPK29_020310</name>
</gene>
<name>A0ACC7MD70_9BURK</name>
<evidence type="ECO:0000313" key="1">
    <source>
        <dbReference type="EMBL" id="MFJ1470063.1"/>
    </source>
</evidence>
<proteinExistence type="predicted"/>
<keyword evidence="2" id="KW-1185">Reference proteome</keyword>
<dbReference type="EMBL" id="JASNRB020000013">
    <property type="protein sequence ID" value="MFJ1470063.1"/>
    <property type="molecule type" value="Genomic_DNA"/>
</dbReference>
<organism evidence="1 2">
    <name type="scientific">Massilia orientalis</name>
    <dbReference type="NCBI Taxonomy" id="3050128"/>
    <lineage>
        <taxon>Bacteria</taxon>
        <taxon>Pseudomonadati</taxon>
        <taxon>Pseudomonadota</taxon>
        <taxon>Betaproteobacteria</taxon>
        <taxon>Burkholderiales</taxon>
        <taxon>Oxalobacteraceae</taxon>
        <taxon>Telluria group</taxon>
        <taxon>Massilia</taxon>
    </lineage>
</organism>
<protein>
    <submittedName>
        <fullName evidence="1">GIY-YIG nuclease family protein</fullName>
    </submittedName>
</protein>
<accession>A0ACC7MD70</accession>
<dbReference type="Proteomes" id="UP001168096">
    <property type="component" value="Unassembled WGS sequence"/>
</dbReference>
<comment type="caution">
    <text evidence="1">The sequence shown here is derived from an EMBL/GenBank/DDBJ whole genome shotgun (WGS) entry which is preliminary data.</text>
</comment>
<sequence>MYVYFLQHARESRFKIGKANDVYRRFLALGGEAEYATQASYCIRLGTSERASRIERVLHKLFEPWNIPVGEGRRYEGDTEQFDSDCWARVARFIADNSDLTDGAAITPLLDVMRHSNVPVPRAHQLRGTQLSDAKRKKLAAAIARAKSEFDDGLREIEAGVDKLNSVQLRSCRISSNDGGRTRIILIETLNRGDFESLDEAVCDRWAGLSVRRADGQFGVLSIVPSVCSWESKFIRINLGSMGDEICAPYRDAFEKAIGRLRLY</sequence>
<reference evidence="1" key="1">
    <citation type="submission" date="2024-11" db="EMBL/GenBank/DDBJ databases">
        <title>Description of Massilia orientalis sp. nov., isolated from rhizosphere soil of Ageratina adenophora.</title>
        <authorList>
            <person name="Wang Y."/>
        </authorList>
    </citation>
    <scope>NUCLEOTIDE SEQUENCE</scope>
    <source>
        <strain evidence="1">YIM B02787</strain>
    </source>
</reference>
<evidence type="ECO:0000313" key="2">
    <source>
        <dbReference type="Proteomes" id="UP001168096"/>
    </source>
</evidence>